<feature type="region of interest" description="Disordered" evidence="3">
    <location>
        <begin position="131"/>
        <end position="151"/>
    </location>
</feature>
<dbReference type="PANTHER" id="PTHR42862:SF1">
    <property type="entry name" value="DELTA-1-PYRROLINE-5-CARBOXYLATE DEHYDROGENASE 2, ISOFORM A-RELATED"/>
    <property type="match status" value="1"/>
</dbReference>
<dbReference type="PANTHER" id="PTHR42862">
    <property type="entry name" value="DELTA-1-PYRROLINE-5-CARBOXYLATE DEHYDROGENASE 1, ISOFORM A-RELATED"/>
    <property type="match status" value="1"/>
</dbReference>
<dbReference type="InterPro" id="IPR050485">
    <property type="entry name" value="Proline_metab_enzyme"/>
</dbReference>
<feature type="compositionally biased region" description="Basic and acidic residues" evidence="3">
    <location>
        <begin position="16"/>
        <end position="34"/>
    </location>
</feature>
<accession>A0A7J5BHU6</accession>
<comment type="caution">
    <text evidence="5">The sequence shown here is derived from an EMBL/GenBank/DDBJ whole genome shotgun (WGS) entry which is preliminary data.</text>
</comment>
<evidence type="ECO:0000313" key="6">
    <source>
        <dbReference type="Proteomes" id="UP000433493"/>
    </source>
</evidence>
<reference evidence="5 6" key="1">
    <citation type="submission" date="2019-09" db="EMBL/GenBank/DDBJ databases">
        <title>Phylogeny of genus Pseudoclavibacter and closely related genus.</title>
        <authorList>
            <person name="Li Y."/>
        </authorList>
    </citation>
    <scope>NUCLEOTIDE SEQUENCE [LARGE SCALE GENOMIC DNA]</scope>
    <source>
        <strain evidence="5 6">KCTC 13959</strain>
    </source>
</reference>
<feature type="region of interest" description="Disordered" evidence="3">
    <location>
        <begin position="597"/>
        <end position="667"/>
    </location>
</feature>
<dbReference type="RefSeq" id="WP_158051019.1">
    <property type="nucleotide sequence ID" value="NZ_WBKB01000001.1"/>
</dbReference>
<dbReference type="EMBL" id="WBKB01000001">
    <property type="protein sequence ID" value="KAB1645009.1"/>
    <property type="molecule type" value="Genomic_DNA"/>
</dbReference>
<feature type="compositionally biased region" description="Basic and acidic residues" evidence="3">
    <location>
        <begin position="131"/>
        <end position="140"/>
    </location>
</feature>
<dbReference type="InterPro" id="IPR015590">
    <property type="entry name" value="Aldehyde_DH_dom"/>
</dbReference>
<evidence type="ECO:0000256" key="2">
    <source>
        <dbReference type="ARBA" id="ARBA00023027"/>
    </source>
</evidence>
<dbReference type="Gene3D" id="3.40.309.10">
    <property type="entry name" value="Aldehyde Dehydrogenase, Chain A, domain 2"/>
    <property type="match status" value="1"/>
</dbReference>
<keyword evidence="1" id="KW-0560">Oxidoreductase</keyword>
<keyword evidence="6" id="KW-1185">Reference proteome</keyword>
<dbReference type="Pfam" id="PF00171">
    <property type="entry name" value="Aldedh"/>
    <property type="match status" value="1"/>
</dbReference>
<evidence type="ECO:0000313" key="5">
    <source>
        <dbReference type="EMBL" id="KAB1645009.1"/>
    </source>
</evidence>
<name>A0A7J5BHU6_9MICO</name>
<proteinExistence type="predicted"/>
<gene>
    <name evidence="5" type="ORF">F8O05_01770</name>
</gene>
<protein>
    <submittedName>
        <fullName evidence="5">Aldehyde dehydrogenase family protein</fullName>
    </submittedName>
</protein>
<dbReference type="OrthoDB" id="5089766at2"/>
<sequence length="1384" mass="150410">MATPFTPDEANGPRSNDSRGRRGEDELHRGDIEQVRARRVERADLVREILEKKQADDDPGAAGWSGLGQPDPVNQPGESIQPDAIILPNQIQPAVRPEPVFAPAGPSVPADQAIPATLHTLAEWRDLDQREHAAVRKAQDEATSPRQRDKLDPASDFLRALRASGGADFLRRLIDDVIRPDDLLASGFGLSDLRDEIPPSLTPKTRRFFKLGAFAGPGIPFVAVPAVRRGAQAFFGDALTRESNLETALASIHEQNGAARVVPLSDAVLGDVGMDAVLERVRGLIANPAVTELELTWSDFNPQACDWNFEGNADQAAMRYATLLQEAMQQNVTLLLRATSSRDLELVIETVIRAMDFHGLERAQLGVVVPVDFPDSSTLLRRLTGRAHLRREDGGAPVRVSLYRLADRAQERADAVLHGWKVASYVEDADVDANMFRTIDALLAPEHRGVIDLEVSGEVRMDAVFAAHLGRMRENYATLGIVLDRADASEIRARFQQFGVRVCTRVPLIPGDKLRPAGTYLWSLVTRAERDLGLHEAAHISVDGVHSEDERVLQAMARMHQVHAGPVRSQVRIAPEDAPGITASIPLELFPEGLLEDEPSQSAPAERSAQPTETANETTVLGSRAEADTAAAGVSTIHDPAAAGETREVRPTDAADQAKLNPADTGAAPNLTEVVLGLRRGRLLRNTFRNDPASDPTIRSTRDWAARVQRRAAHSELGVTEAASHKLKSAAEIDEVLSLARAAGEPWSQTSGWERAARLEQIAKAIDANRARLIEVAMNETSLTFAEVDADVSKAVDLANFDAHLARQLDRMQGAQFDPVKVTLAVPGWIPPVSSNAATIFGALGAGSAVVLKASARTARTAAVLARVLWSTDLPADLLQVVSADHGMMDEDQFGRQLIVDQRIERVLMQGAYVTAARFLEWRPDLPLLGSVGGKSTVVVTPAADYDQAAAEIARSLVTATGQMPLRPSTVILVGAAARSERFIQQLADAVTSTRTGYTSDPSVQAGPLMRRANGKALAMLTELTGEEKWLVQPRSLDDTGRLWTPGIRTGLAADSTALQNDAPVPVINILTARTLEDAIEIQNRYDYGLGAGLFSLDRAEIAQWVQGVEAGNLYVNRDVLGNQVQRQPSGGWKESMIGTKLKSGGPNTLIHLGRWRADEHEQSHTLHLRGLEEPVARLIEALQPGMSFDEFERVRRTALSCQIAWNEEFGEVVDATNLPVERNLFRYRPAPCVIRFSEDGTADELGQVLVAATVARARIMLSTAWPLPPTLARELELRDSAVRIESNAEFLARIAAAGLTKAPRLRLIGGSRSEVCGALENGVDIAVFSDDVTLAGRIEMLPFLREQSISICAHRHGRPDARMWGLFPHETVRDPDASLLGRA</sequence>
<dbReference type="GO" id="GO:0003842">
    <property type="term" value="F:L-glutamate gamma-semialdehyde dehydrogenase activity"/>
    <property type="evidence" value="ECO:0007669"/>
    <property type="project" value="TreeGrafter"/>
</dbReference>
<feature type="region of interest" description="Disordered" evidence="3">
    <location>
        <begin position="50"/>
        <end position="80"/>
    </location>
</feature>
<dbReference type="GO" id="GO:0010133">
    <property type="term" value="P:L-proline catabolic process to L-glutamate"/>
    <property type="evidence" value="ECO:0007669"/>
    <property type="project" value="TreeGrafter"/>
</dbReference>
<feature type="domain" description="Aldehyde dehydrogenase" evidence="4">
    <location>
        <begin position="723"/>
        <end position="1142"/>
    </location>
</feature>
<dbReference type="SUPFAM" id="SSF53720">
    <property type="entry name" value="ALDH-like"/>
    <property type="match status" value="1"/>
</dbReference>
<dbReference type="InterPro" id="IPR029041">
    <property type="entry name" value="FAD-linked_oxidoreductase-like"/>
</dbReference>
<organism evidence="5 6">
    <name type="scientific">Gulosibacter chungangensis</name>
    <dbReference type="NCBI Taxonomy" id="979746"/>
    <lineage>
        <taxon>Bacteria</taxon>
        <taxon>Bacillati</taxon>
        <taxon>Actinomycetota</taxon>
        <taxon>Actinomycetes</taxon>
        <taxon>Micrococcales</taxon>
        <taxon>Microbacteriaceae</taxon>
        <taxon>Gulosibacter</taxon>
    </lineage>
</organism>
<evidence type="ECO:0000256" key="1">
    <source>
        <dbReference type="ARBA" id="ARBA00023002"/>
    </source>
</evidence>
<keyword evidence="2" id="KW-0520">NAD</keyword>
<dbReference type="SUPFAM" id="SSF51730">
    <property type="entry name" value="FAD-linked oxidoreductase"/>
    <property type="match status" value="1"/>
</dbReference>
<feature type="region of interest" description="Disordered" evidence="3">
    <location>
        <begin position="1"/>
        <end position="34"/>
    </location>
</feature>
<evidence type="ECO:0000259" key="4">
    <source>
        <dbReference type="Pfam" id="PF00171"/>
    </source>
</evidence>
<feature type="compositionally biased region" description="Polar residues" evidence="3">
    <location>
        <begin position="609"/>
        <end position="621"/>
    </location>
</feature>
<dbReference type="Proteomes" id="UP000433493">
    <property type="component" value="Unassembled WGS sequence"/>
</dbReference>
<dbReference type="InterPro" id="IPR016162">
    <property type="entry name" value="Ald_DH_N"/>
</dbReference>
<dbReference type="Gene3D" id="3.40.605.10">
    <property type="entry name" value="Aldehyde Dehydrogenase, Chain A, domain 1"/>
    <property type="match status" value="1"/>
</dbReference>
<dbReference type="GO" id="GO:0009898">
    <property type="term" value="C:cytoplasmic side of plasma membrane"/>
    <property type="evidence" value="ECO:0007669"/>
    <property type="project" value="TreeGrafter"/>
</dbReference>
<dbReference type="Gene3D" id="3.20.20.220">
    <property type="match status" value="1"/>
</dbReference>
<evidence type="ECO:0000256" key="3">
    <source>
        <dbReference type="SAM" id="MobiDB-lite"/>
    </source>
</evidence>
<dbReference type="InterPro" id="IPR016163">
    <property type="entry name" value="Ald_DH_C"/>
</dbReference>
<dbReference type="InterPro" id="IPR016161">
    <property type="entry name" value="Ald_DH/histidinol_DH"/>
</dbReference>